<keyword evidence="2" id="KW-1185">Reference proteome</keyword>
<name>A0A392T2K0_9FABA</name>
<evidence type="ECO:0000313" key="1">
    <source>
        <dbReference type="EMBL" id="MCI54992.1"/>
    </source>
</evidence>
<protein>
    <submittedName>
        <fullName evidence="1">Uncharacterized protein</fullName>
    </submittedName>
</protein>
<feature type="non-terminal residue" evidence="1">
    <location>
        <position position="1"/>
    </location>
</feature>
<comment type="caution">
    <text evidence="1">The sequence shown here is derived from an EMBL/GenBank/DDBJ whole genome shotgun (WGS) entry which is preliminary data.</text>
</comment>
<evidence type="ECO:0000313" key="2">
    <source>
        <dbReference type="Proteomes" id="UP000265520"/>
    </source>
</evidence>
<organism evidence="1 2">
    <name type="scientific">Trifolium medium</name>
    <dbReference type="NCBI Taxonomy" id="97028"/>
    <lineage>
        <taxon>Eukaryota</taxon>
        <taxon>Viridiplantae</taxon>
        <taxon>Streptophyta</taxon>
        <taxon>Embryophyta</taxon>
        <taxon>Tracheophyta</taxon>
        <taxon>Spermatophyta</taxon>
        <taxon>Magnoliopsida</taxon>
        <taxon>eudicotyledons</taxon>
        <taxon>Gunneridae</taxon>
        <taxon>Pentapetalae</taxon>
        <taxon>rosids</taxon>
        <taxon>fabids</taxon>
        <taxon>Fabales</taxon>
        <taxon>Fabaceae</taxon>
        <taxon>Papilionoideae</taxon>
        <taxon>50 kb inversion clade</taxon>
        <taxon>NPAAA clade</taxon>
        <taxon>Hologalegina</taxon>
        <taxon>IRL clade</taxon>
        <taxon>Trifolieae</taxon>
        <taxon>Trifolium</taxon>
    </lineage>
</organism>
<sequence length="66" mass="7157">PLNGCIKCNSDGAVNLCVIKRLAAELSRTKQVVGLVEWPVNWGPAVFTVELWGILTTLQLACDKGF</sequence>
<dbReference type="EMBL" id="LXQA010488777">
    <property type="protein sequence ID" value="MCI54992.1"/>
    <property type="molecule type" value="Genomic_DNA"/>
</dbReference>
<reference evidence="1 2" key="1">
    <citation type="journal article" date="2018" name="Front. Plant Sci.">
        <title>Red Clover (Trifolium pratense) and Zigzag Clover (T. medium) - A Picture of Genomic Similarities and Differences.</title>
        <authorList>
            <person name="Dluhosova J."/>
            <person name="Istvanek J."/>
            <person name="Nedelnik J."/>
            <person name="Repkova J."/>
        </authorList>
    </citation>
    <scope>NUCLEOTIDE SEQUENCE [LARGE SCALE GENOMIC DNA]</scope>
    <source>
        <strain evidence="2">cv. 10/8</strain>
        <tissue evidence="1">Leaf</tissue>
    </source>
</reference>
<proteinExistence type="predicted"/>
<dbReference type="Proteomes" id="UP000265520">
    <property type="component" value="Unassembled WGS sequence"/>
</dbReference>
<accession>A0A392T2K0</accession>
<dbReference type="AlphaFoldDB" id="A0A392T2K0"/>